<feature type="compositionally biased region" description="Low complexity" evidence="1">
    <location>
        <begin position="99"/>
        <end position="110"/>
    </location>
</feature>
<dbReference type="KEGG" id="srt:Srot_0670"/>
<evidence type="ECO:0000313" key="3">
    <source>
        <dbReference type="EMBL" id="ADG97152.1"/>
    </source>
</evidence>
<reference evidence="3 4" key="1">
    <citation type="journal article" date="2010" name="Stand. Genomic Sci.">
        <title>Complete genome sequence of Segniliparus rotundus type strain (CDC 1076).</title>
        <authorList>
            <person name="Sikorski J."/>
            <person name="Lapidus A."/>
            <person name="Copeland A."/>
            <person name="Misra M."/>
            <person name="Glavina Del Rio T."/>
            <person name="Nolan M."/>
            <person name="Lucas S."/>
            <person name="Chen F."/>
            <person name="Tice H."/>
            <person name="Cheng J.F."/>
            <person name="Jando M."/>
            <person name="Schneider S."/>
            <person name="Bruce D."/>
            <person name="Goodwin L."/>
            <person name="Pitluck S."/>
            <person name="Liolios K."/>
            <person name="Mikhailova N."/>
            <person name="Pati A."/>
            <person name="Ivanova N."/>
            <person name="Mavromatis K."/>
            <person name="Chen A."/>
            <person name="Palaniappan K."/>
            <person name="Chertkov O."/>
            <person name="Land M."/>
            <person name="Hauser L."/>
            <person name="Chang Y.J."/>
            <person name="Jeffries C.D."/>
            <person name="Brettin T."/>
            <person name="Detter J.C."/>
            <person name="Han C."/>
            <person name="Rohde M."/>
            <person name="Goker M."/>
            <person name="Bristow J."/>
            <person name="Eisen J.A."/>
            <person name="Markowitz V."/>
            <person name="Hugenholtz P."/>
            <person name="Kyrpides N.C."/>
            <person name="Klenk H.P."/>
        </authorList>
    </citation>
    <scope>NUCLEOTIDE SEQUENCE [LARGE SCALE GENOMIC DNA]</scope>
    <source>
        <strain evidence="4">ATCC BAA-972 / CDC 1076 / CIP 108378 / DSM 44985 / JCM 13578</strain>
    </source>
</reference>
<name>D6ZD88_SEGRD</name>
<evidence type="ECO:0000313" key="4">
    <source>
        <dbReference type="Proteomes" id="UP000002247"/>
    </source>
</evidence>
<dbReference type="HOGENOM" id="CLU_1229181_0_0_11"/>
<keyword evidence="2" id="KW-0732">Signal</keyword>
<keyword evidence="4" id="KW-1185">Reference proteome</keyword>
<feature type="signal peptide" evidence="2">
    <location>
        <begin position="1"/>
        <end position="21"/>
    </location>
</feature>
<dbReference type="EMBL" id="CP001958">
    <property type="protein sequence ID" value="ADG97152.1"/>
    <property type="molecule type" value="Genomic_DNA"/>
</dbReference>
<dbReference type="RefSeq" id="WP_013137608.1">
    <property type="nucleotide sequence ID" value="NC_014168.1"/>
</dbReference>
<protein>
    <submittedName>
        <fullName evidence="3">Uncharacterized protein</fullName>
    </submittedName>
</protein>
<evidence type="ECO:0000256" key="2">
    <source>
        <dbReference type="SAM" id="SignalP"/>
    </source>
</evidence>
<feature type="region of interest" description="Disordered" evidence="1">
    <location>
        <begin position="55"/>
        <end position="77"/>
    </location>
</feature>
<sequence>MVSLWRVCVFAIAAAALPAPASWSDPPLFAAEKVDTLLFSVAELNDITAKLRPGQTNVFRGDGPTQEKKLDASSQHNGAVPPGAWTAYLSATYEGQLNAAPAPDGASADSGGDGNDDTAEQAAADEITALKNHVTVGLNATVYSDEASAGQAFAALRAQTNADDAVPDAAQWQTSFSFPPRGGNTPVFHEARRGGNVVFEVSSTMSNGAEYVTALADRMAQHEQG</sequence>
<accession>D6ZD88</accession>
<proteinExistence type="predicted"/>
<organism evidence="3 4">
    <name type="scientific">Segniliparus rotundus (strain ATCC BAA-972 / CDC 1076 / CIP 108378 / DSM 44985 / JCM 13578)</name>
    <dbReference type="NCBI Taxonomy" id="640132"/>
    <lineage>
        <taxon>Bacteria</taxon>
        <taxon>Bacillati</taxon>
        <taxon>Actinomycetota</taxon>
        <taxon>Actinomycetes</taxon>
        <taxon>Mycobacteriales</taxon>
        <taxon>Segniliparaceae</taxon>
        <taxon>Segniliparus</taxon>
    </lineage>
</organism>
<feature type="region of interest" description="Disordered" evidence="1">
    <location>
        <begin position="99"/>
        <end position="119"/>
    </location>
</feature>
<dbReference type="AlphaFoldDB" id="D6ZD88"/>
<dbReference type="Proteomes" id="UP000002247">
    <property type="component" value="Chromosome"/>
</dbReference>
<gene>
    <name evidence="3" type="ordered locus">Srot_0670</name>
</gene>
<dbReference type="STRING" id="640132.Srot_0670"/>
<feature type="chain" id="PRO_5038551100" evidence="2">
    <location>
        <begin position="22"/>
        <end position="225"/>
    </location>
</feature>
<evidence type="ECO:0000256" key="1">
    <source>
        <dbReference type="SAM" id="MobiDB-lite"/>
    </source>
</evidence>